<organism evidence="12 13">
    <name type="scientific">Sclerotinia trifoliorum</name>
    <dbReference type="NCBI Taxonomy" id="28548"/>
    <lineage>
        <taxon>Eukaryota</taxon>
        <taxon>Fungi</taxon>
        <taxon>Dikarya</taxon>
        <taxon>Ascomycota</taxon>
        <taxon>Pezizomycotina</taxon>
        <taxon>Leotiomycetes</taxon>
        <taxon>Helotiales</taxon>
        <taxon>Sclerotiniaceae</taxon>
        <taxon>Sclerotinia</taxon>
    </lineage>
</organism>
<dbReference type="InterPro" id="IPR036318">
    <property type="entry name" value="FAD-bd_PCMH-like_sf"/>
</dbReference>
<evidence type="ECO:0000313" key="13">
    <source>
        <dbReference type="Proteomes" id="UP000624404"/>
    </source>
</evidence>
<dbReference type="PIRSF" id="PIRSF000136">
    <property type="entry name" value="LGO_GLO"/>
    <property type="match status" value="1"/>
</dbReference>
<accession>A0A8H2VW04</accession>
<dbReference type="InterPro" id="IPR030654">
    <property type="entry name" value="Sugar_lactone_oxidase"/>
</dbReference>
<evidence type="ECO:0000256" key="7">
    <source>
        <dbReference type="ARBA" id="ARBA00023002"/>
    </source>
</evidence>
<dbReference type="SUPFAM" id="SSF56176">
    <property type="entry name" value="FAD-binding/transporter-associated domain-like"/>
    <property type="match status" value="1"/>
</dbReference>
<dbReference type="Gene3D" id="3.30.465.10">
    <property type="match status" value="1"/>
</dbReference>
<keyword evidence="9" id="KW-0496">Mitochondrion</keyword>
<evidence type="ECO:0000259" key="11">
    <source>
        <dbReference type="PROSITE" id="PS51387"/>
    </source>
</evidence>
<feature type="region of interest" description="Disordered" evidence="10">
    <location>
        <begin position="537"/>
        <end position="558"/>
    </location>
</feature>
<dbReference type="OrthoDB" id="610608at2759"/>
<comment type="caution">
    <text evidence="12">The sequence shown here is derived from an EMBL/GenBank/DDBJ whole genome shotgun (WGS) entry which is preliminary data.</text>
</comment>
<comment type="subcellular location">
    <subcellularLocation>
        <location evidence="9">Mitochondrion membrane</location>
    </subcellularLocation>
</comment>
<evidence type="ECO:0000256" key="6">
    <source>
        <dbReference type="ARBA" id="ARBA00022827"/>
    </source>
</evidence>
<dbReference type="Pfam" id="PF01565">
    <property type="entry name" value="FAD_binding_4"/>
    <property type="match status" value="1"/>
</dbReference>
<dbReference type="PANTHER" id="PTHR43762:SF1">
    <property type="entry name" value="D-ARABINONO-1,4-LACTONE OXIDASE"/>
    <property type="match status" value="1"/>
</dbReference>
<reference evidence="12" key="1">
    <citation type="submission" date="2020-10" db="EMBL/GenBank/DDBJ databases">
        <authorList>
            <person name="Kusch S."/>
        </authorList>
    </citation>
    <scope>NUCLEOTIDE SEQUENCE</scope>
    <source>
        <strain evidence="12">SwB9</strain>
    </source>
</reference>
<dbReference type="InterPro" id="IPR010031">
    <property type="entry name" value="FAD_lactone_oxidase-like"/>
</dbReference>
<dbReference type="GO" id="GO:0071949">
    <property type="term" value="F:FAD binding"/>
    <property type="evidence" value="ECO:0007669"/>
    <property type="project" value="UniProtKB-UniRule"/>
</dbReference>
<dbReference type="InterPro" id="IPR016169">
    <property type="entry name" value="FAD-bd_PCMH_sub2"/>
</dbReference>
<protein>
    <recommendedName>
        <fullName evidence="4 9">D-arabinono-1,4-lactone oxidase</fullName>
        <shortName evidence="9">ALO</shortName>
        <ecNumber evidence="4 9">1.1.3.37</ecNumber>
    </recommendedName>
    <alternativeName>
        <fullName evidence="8 9">L-galactono-gamma-lactone oxidase</fullName>
    </alternativeName>
</protein>
<evidence type="ECO:0000256" key="3">
    <source>
        <dbReference type="ARBA" id="ARBA00005466"/>
    </source>
</evidence>
<evidence type="ECO:0000256" key="2">
    <source>
        <dbReference type="ARBA" id="ARBA00005083"/>
    </source>
</evidence>
<dbReference type="GO" id="GO:0031966">
    <property type="term" value="C:mitochondrial membrane"/>
    <property type="evidence" value="ECO:0007669"/>
    <property type="project" value="UniProtKB-SubCell"/>
</dbReference>
<evidence type="ECO:0000256" key="9">
    <source>
        <dbReference type="RuleBase" id="RU367158"/>
    </source>
</evidence>
<evidence type="ECO:0000256" key="1">
    <source>
        <dbReference type="ARBA" id="ARBA00001974"/>
    </source>
</evidence>
<dbReference type="Proteomes" id="UP000624404">
    <property type="component" value="Unassembled WGS sequence"/>
</dbReference>
<dbReference type="AlphaFoldDB" id="A0A8H2VW04"/>
<dbReference type="UniPathway" id="UPA00771">
    <property type="reaction ID" value="UER00766"/>
</dbReference>
<gene>
    <name evidence="12" type="ORF">SCLTRI_LOCUS5413</name>
</gene>
<dbReference type="Gene3D" id="3.30.70.2520">
    <property type="match status" value="1"/>
</dbReference>
<sequence>MLYDNYSSKLNSKKISPGAKMDPAVRFELERYGDDVPFRAKTNHTQSTWARTFHSSPELFIQPESIDEVEKVVNLARKCRRRITTVGCGHSPSNITCTSSWLINLDNFNKILSADRETGVVVMQSGIRLYSVGEQLDALGLAMPNLGSINHQSIAGAISTGTHGSTLRHGILSSSILELKMTLSNGKTETCSPNENEELFRASLISLGAIGIITEITFQAVPAFTLSWEQTVDTDIRMMNNWEKTLWTQTEFVRVWWFPYTRRAVVWTAEKTDLAPVAPAKSYYDAWLGYHVYHNLLALGHCIPRILPWVEWFVFGMQYGFPNGSKSSAIQPSRQALLMNCLYSQFVNEWAIPISKGPEAIKRLSSWLNHLSPEDPDYVEHGIPFSADGLYVHAPVEVRVTETSNSTTPRPHLDPTCTEEATLYLNATLYRPYDMDPPCHERYYQGFEYLMRELGGKPHWAKNFETTGSDIEEMYGDNLKEWRRIRNNADPEGMFVGEWHRRFIMGEGPKLTLEEVEVRRKKLRKGGVLVEGVVGGFKDEEGSESGESFDMLRASEMK</sequence>
<dbReference type="InterPro" id="IPR006094">
    <property type="entry name" value="Oxid_FAD_bind_N"/>
</dbReference>
<evidence type="ECO:0000256" key="10">
    <source>
        <dbReference type="SAM" id="MobiDB-lite"/>
    </source>
</evidence>
<evidence type="ECO:0000256" key="8">
    <source>
        <dbReference type="ARBA" id="ARBA00033418"/>
    </source>
</evidence>
<comment type="catalytic activity">
    <reaction evidence="9">
        <text>D-arabinono-1,4-lactone + O2 = dehydro-D-arabinono-1,4-lactone + H2O2 + H(+)</text>
        <dbReference type="Rhea" id="RHEA:23756"/>
        <dbReference type="ChEBI" id="CHEBI:15378"/>
        <dbReference type="ChEBI" id="CHEBI:15379"/>
        <dbReference type="ChEBI" id="CHEBI:16240"/>
        <dbReference type="ChEBI" id="CHEBI:16292"/>
        <dbReference type="ChEBI" id="CHEBI:58277"/>
        <dbReference type="EC" id="1.1.3.37"/>
    </reaction>
</comment>
<proteinExistence type="inferred from homology"/>
<evidence type="ECO:0000313" key="12">
    <source>
        <dbReference type="EMBL" id="CAD6445627.1"/>
    </source>
</evidence>
<keyword evidence="5 9" id="KW-0285">Flavoprotein</keyword>
<dbReference type="InterPro" id="IPR016166">
    <property type="entry name" value="FAD-bd_PCMH"/>
</dbReference>
<dbReference type="GO" id="GO:0003885">
    <property type="term" value="F:D-arabinono-1,4-lactone oxidase activity"/>
    <property type="evidence" value="ECO:0007669"/>
    <property type="project" value="UniProtKB-UniRule"/>
</dbReference>
<dbReference type="PROSITE" id="PS00862">
    <property type="entry name" value="OX2_COVAL_FAD"/>
    <property type="match status" value="1"/>
</dbReference>
<dbReference type="PROSITE" id="PS51387">
    <property type="entry name" value="FAD_PCMH"/>
    <property type="match status" value="1"/>
</dbReference>
<dbReference type="InterPro" id="IPR007173">
    <property type="entry name" value="ALO_C"/>
</dbReference>
<comment type="cofactor">
    <cofactor evidence="1 9">
        <name>FAD</name>
        <dbReference type="ChEBI" id="CHEBI:57692"/>
    </cofactor>
</comment>
<dbReference type="Gene3D" id="3.30.43.10">
    <property type="entry name" value="Uridine Diphospho-n-acetylenolpyruvylglucosamine Reductase, domain 2"/>
    <property type="match status" value="1"/>
</dbReference>
<dbReference type="EMBL" id="CAJHIA010000016">
    <property type="protein sequence ID" value="CAD6445627.1"/>
    <property type="molecule type" value="Genomic_DNA"/>
</dbReference>
<dbReference type="InterPro" id="IPR016167">
    <property type="entry name" value="FAD-bd_PCMH_sub1"/>
</dbReference>
<comment type="pathway">
    <text evidence="2 9">Cofactor biosynthesis; D-erythroascorbate biosynthesis; dehydro-D-arabinono-1,4-lactone from D-arabinose: step 2/2.</text>
</comment>
<comment type="similarity">
    <text evidence="3 9">Belongs to the oxygen-dependent FAD-linked oxidoreductase family.</text>
</comment>
<keyword evidence="6 9" id="KW-0274">FAD</keyword>
<keyword evidence="13" id="KW-1185">Reference proteome</keyword>
<dbReference type="EC" id="1.1.3.37" evidence="4 9"/>
<keyword evidence="7 9" id="KW-0560">Oxidoreductase</keyword>
<dbReference type="NCBIfam" id="TIGR01678">
    <property type="entry name" value="FAD_lactone_ox"/>
    <property type="match status" value="1"/>
</dbReference>
<feature type="domain" description="FAD-binding PCMH-type" evidence="11">
    <location>
        <begin position="53"/>
        <end position="223"/>
    </location>
</feature>
<evidence type="ECO:0000256" key="5">
    <source>
        <dbReference type="ARBA" id="ARBA00022630"/>
    </source>
</evidence>
<dbReference type="Pfam" id="PF04030">
    <property type="entry name" value="ALO"/>
    <property type="match status" value="1"/>
</dbReference>
<dbReference type="PANTHER" id="PTHR43762">
    <property type="entry name" value="L-GULONOLACTONE OXIDASE"/>
    <property type="match status" value="1"/>
</dbReference>
<dbReference type="InterPro" id="IPR006093">
    <property type="entry name" value="Oxy_OxRdtase_FAD_BS"/>
</dbReference>
<name>A0A8H2VW04_9HELO</name>
<evidence type="ECO:0000256" key="4">
    <source>
        <dbReference type="ARBA" id="ARBA00013136"/>
    </source>
</evidence>